<keyword evidence="3" id="KW-0460">Magnesium</keyword>
<evidence type="ECO:0000256" key="2">
    <source>
        <dbReference type="ARBA" id="ARBA00022801"/>
    </source>
</evidence>
<keyword evidence="1" id="KW-0479">Metal-binding</keyword>
<dbReference type="InterPro" id="IPR050582">
    <property type="entry name" value="HAD-like_SerB"/>
</dbReference>
<sequence length="270" mass="28106">MTTAAHLDGGGAPPLPRVSTSDILRRIEAERGAAGAGAALAFDADGTLWEGDVGFDLFDAFLAGRCARPEAEAALRAEAEAFGVAAEGGAHEIASALHAAFAAERYPEDRAFAMMAWAFAGWREDELAGLVDRVLEEKGHAGRIRPALLPILEWARSHGAPVFVVSASPRFVIERAVAPLGVAPERIAAMTPAVREGRIAPELGAPATYGEGKTRALERIFPELAVLAAFGDSAYDAALLRTARVPVAVAPSPKLLAVAGSVPGLLLLDC</sequence>
<dbReference type="AlphaFoldDB" id="A0A150PPU2"/>
<dbReference type="Gene3D" id="3.40.50.1000">
    <property type="entry name" value="HAD superfamily/HAD-like"/>
    <property type="match status" value="1"/>
</dbReference>
<dbReference type="PANTHER" id="PTHR43344">
    <property type="entry name" value="PHOSPHOSERINE PHOSPHATASE"/>
    <property type="match status" value="1"/>
</dbReference>
<proteinExistence type="predicted"/>
<dbReference type="PANTHER" id="PTHR43344:SF13">
    <property type="entry name" value="PHOSPHATASE RV3661-RELATED"/>
    <property type="match status" value="1"/>
</dbReference>
<dbReference type="Pfam" id="PF12710">
    <property type="entry name" value="HAD"/>
    <property type="match status" value="1"/>
</dbReference>
<protein>
    <recommendedName>
        <fullName evidence="6">Haloacid dehalogenase</fullName>
    </recommendedName>
</protein>
<gene>
    <name evidence="4" type="ORF">BE08_15510</name>
</gene>
<evidence type="ECO:0000313" key="4">
    <source>
        <dbReference type="EMBL" id="KYF57757.1"/>
    </source>
</evidence>
<accession>A0A150PPU2</accession>
<dbReference type="Proteomes" id="UP000075420">
    <property type="component" value="Unassembled WGS sequence"/>
</dbReference>
<dbReference type="GO" id="GO:0016787">
    <property type="term" value="F:hydrolase activity"/>
    <property type="evidence" value="ECO:0007669"/>
    <property type="project" value="UniProtKB-KW"/>
</dbReference>
<comment type="caution">
    <text evidence="4">The sequence shown here is derived from an EMBL/GenBank/DDBJ whole genome shotgun (WGS) entry which is preliminary data.</text>
</comment>
<keyword evidence="2" id="KW-0378">Hydrolase</keyword>
<evidence type="ECO:0000256" key="1">
    <source>
        <dbReference type="ARBA" id="ARBA00022723"/>
    </source>
</evidence>
<dbReference type="SUPFAM" id="SSF56784">
    <property type="entry name" value="HAD-like"/>
    <property type="match status" value="1"/>
</dbReference>
<reference evidence="4 5" key="1">
    <citation type="submission" date="2014-02" db="EMBL/GenBank/DDBJ databases">
        <title>The small core and large imbalanced accessory genome model reveals a collaborative survival strategy of Sorangium cellulosum strains in nature.</title>
        <authorList>
            <person name="Han K."/>
            <person name="Peng R."/>
            <person name="Blom J."/>
            <person name="Li Y.-Z."/>
        </authorList>
    </citation>
    <scope>NUCLEOTIDE SEQUENCE [LARGE SCALE GENOMIC DNA]</scope>
    <source>
        <strain evidence="4 5">So0157-25</strain>
    </source>
</reference>
<evidence type="ECO:0000256" key="3">
    <source>
        <dbReference type="ARBA" id="ARBA00022842"/>
    </source>
</evidence>
<name>A0A150PPU2_SORCE</name>
<dbReference type="GO" id="GO:0046872">
    <property type="term" value="F:metal ion binding"/>
    <property type="evidence" value="ECO:0007669"/>
    <property type="project" value="UniProtKB-KW"/>
</dbReference>
<dbReference type="InterPro" id="IPR036412">
    <property type="entry name" value="HAD-like_sf"/>
</dbReference>
<evidence type="ECO:0000313" key="5">
    <source>
        <dbReference type="Proteomes" id="UP000075420"/>
    </source>
</evidence>
<organism evidence="4 5">
    <name type="scientific">Sorangium cellulosum</name>
    <name type="common">Polyangium cellulosum</name>
    <dbReference type="NCBI Taxonomy" id="56"/>
    <lineage>
        <taxon>Bacteria</taxon>
        <taxon>Pseudomonadati</taxon>
        <taxon>Myxococcota</taxon>
        <taxon>Polyangia</taxon>
        <taxon>Polyangiales</taxon>
        <taxon>Polyangiaceae</taxon>
        <taxon>Sorangium</taxon>
    </lineage>
</organism>
<evidence type="ECO:0008006" key="6">
    <source>
        <dbReference type="Google" id="ProtNLM"/>
    </source>
</evidence>
<dbReference type="EMBL" id="JELY01000868">
    <property type="protein sequence ID" value="KYF57757.1"/>
    <property type="molecule type" value="Genomic_DNA"/>
</dbReference>
<dbReference type="InterPro" id="IPR023214">
    <property type="entry name" value="HAD_sf"/>
</dbReference>